<dbReference type="PROSITE" id="PS00135">
    <property type="entry name" value="TRYPSIN_SER"/>
    <property type="match status" value="1"/>
</dbReference>
<dbReference type="AlphaFoldDB" id="A0AAD7YG78"/>
<accession>A0AAD7YG78</accession>
<feature type="signal peptide" evidence="4">
    <location>
        <begin position="1"/>
        <end position="25"/>
    </location>
</feature>
<dbReference type="SMART" id="SM00020">
    <property type="entry name" value="Tryp_SPc"/>
    <property type="match status" value="1"/>
</dbReference>
<dbReference type="EMBL" id="JARGEI010000019">
    <property type="protein sequence ID" value="KAJ8714710.1"/>
    <property type="molecule type" value="Genomic_DNA"/>
</dbReference>
<sequence>MFAIKNKSMFILLCVIVITIQLTNGKQNETSTQPPGNLSLTSLLSDFMPPEDPCAPYDPPLPDFSGPDKRVSTVKCDEYVWQLQLQTLKDKRKKECLKLKPLSIKGGEHTKPGEFPNDGALGWKHKYGGYKFMCGACVISPKFVLTAAHCSSSAPDDTLYDLVPKIVRLGTSNLIESVHDELDPSWLRILEDEDERSIRHEHDANIIKVIVHPDFKSPKRYFDIALMELENQLVFSGGIQPACLWVNKDEMYSEKAMIKGWGVQDTKIDSKTSPELLKAEVDIIDFATCGKLLGSTCNRNFCGLHDDQLCAGKLTGEVDTCRGDSGGPLLMKFPRPITTQDNMYYVIGVTSFGIGCGVPDLPGVYTKVASFADWIEGHVWPSQ</sequence>
<evidence type="ECO:0000256" key="2">
    <source>
        <dbReference type="ARBA" id="ARBA00024195"/>
    </source>
</evidence>
<dbReference type="InterPro" id="IPR033116">
    <property type="entry name" value="TRYPSIN_SER"/>
</dbReference>
<dbReference type="Proteomes" id="UP001231518">
    <property type="component" value="Chromosome 13"/>
</dbReference>
<name>A0AAD7YG78_MYTSE</name>
<dbReference type="Gene3D" id="2.40.10.10">
    <property type="entry name" value="Trypsin-like serine proteases"/>
    <property type="match status" value="1"/>
</dbReference>
<evidence type="ECO:0000256" key="3">
    <source>
        <dbReference type="RuleBase" id="RU363034"/>
    </source>
</evidence>
<dbReference type="GO" id="GO:0006508">
    <property type="term" value="P:proteolysis"/>
    <property type="evidence" value="ECO:0007669"/>
    <property type="project" value="UniProtKB-KW"/>
</dbReference>
<proteinExistence type="inferred from homology"/>
<dbReference type="InterPro" id="IPR001314">
    <property type="entry name" value="Peptidase_S1A"/>
</dbReference>
<comment type="caution">
    <text evidence="6">The sequence shown here is derived from an EMBL/GenBank/DDBJ whole genome shotgun (WGS) entry which is preliminary data.</text>
</comment>
<evidence type="ECO:0000313" key="7">
    <source>
        <dbReference type="Proteomes" id="UP001231518"/>
    </source>
</evidence>
<dbReference type="InterPro" id="IPR009003">
    <property type="entry name" value="Peptidase_S1_PA"/>
</dbReference>
<dbReference type="FunFam" id="2.40.10.10:FF:000002">
    <property type="entry name" value="Transmembrane protease serine"/>
    <property type="match status" value="1"/>
</dbReference>
<comment type="similarity">
    <text evidence="2">Belongs to the peptidase S1 family. CLIP subfamily.</text>
</comment>
<dbReference type="InterPro" id="IPR018114">
    <property type="entry name" value="TRYPSIN_HIS"/>
</dbReference>
<evidence type="ECO:0000259" key="5">
    <source>
        <dbReference type="PROSITE" id="PS50240"/>
    </source>
</evidence>
<keyword evidence="1" id="KW-1015">Disulfide bond</keyword>
<keyword evidence="4" id="KW-0732">Signal</keyword>
<gene>
    <name evidence="6" type="ORF">PYW07_002935</name>
</gene>
<reference evidence="6" key="1">
    <citation type="submission" date="2023-03" db="EMBL/GenBank/DDBJ databases">
        <title>Chromosome-level genomes of two armyworms, Mythimna separata and Mythimna loreyi, provide insights into the biosynthesis and reception of sex pheromones.</title>
        <authorList>
            <person name="Zhao H."/>
        </authorList>
    </citation>
    <scope>NUCLEOTIDE SEQUENCE</scope>
    <source>
        <strain evidence="6">BeijingLab</strain>
        <tissue evidence="6">Pupa</tissue>
    </source>
</reference>
<dbReference type="GO" id="GO:0004252">
    <property type="term" value="F:serine-type endopeptidase activity"/>
    <property type="evidence" value="ECO:0007669"/>
    <property type="project" value="InterPro"/>
</dbReference>
<dbReference type="PANTHER" id="PTHR24252:SF7">
    <property type="entry name" value="HYALIN"/>
    <property type="match status" value="1"/>
</dbReference>
<dbReference type="CDD" id="cd00190">
    <property type="entry name" value="Tryp_SPc"/>
    <property type="match status" value="1"/>
</dbReference>
<evidence type="ECO:0000256" key="4">
    <source>
        <dbReference type="SAM" id="SignalP"/>
    </source>
</evidence>
<keyword evidence="7" id="KW-1185">Reference proteome</keyword>
<dbReference type="PROSITE" id="PS50240">
    <property type="entry name" value="TRYPSIN_DOM"/>
    <property type="match status" value="1"/>
</dbReference>
<dbReference type="Pfam" id="PF00089">
    <property type="entry name" value="Trypsin"/>
    <property type="match status" value="1"/>
</dbReference>
<dbReference type="PRINTS" id="PR00722">
    <property type="entry name" value="CHYMOTRYPSIN"/>
</dbReference>
<feature type="domain" description="Peptidase S1" evidence="5">
    <location>
        <begin position="104"/>
        <end position="380"/>
    </location>
</feature>
<organism evidence="6 7">
    <name type="scientific">Mythimna separata</name>
    <name type="common">Oriental armyworm</name>
    <name type="synonym">Pseudaletia separata</name>
    <dbReference type="NCBI Taxonomy" id="271217"/>
    <lineage>
        <taxon>Eukaryota</taxon>
        <taxon>Metazoa</taxon>
        <taxon>Ecdysozoa</taxon>
        <taxon>Arthropoda</taxon>
        <taxon>Hexapoda</taxon>
        <taxon>Insecta</taxon>
        <taxon>Pterygota</taxon>
        <taxon>Neoptera</taxon>
        <taxon>Endopterygota</taxon>
        <taxon>Lepidoptera</taxon>
        <taxon>Glossata</taxon>
        <taxon>Ditrysia</taxon>
        <taxon>Noctuoidea</taxon>
        <taxon>Noctuidae</taxon>
        <taxon>Noctuinae</taxon>
        <taxon>Hadenini</taxon>
        <taxon>Mythimna</taxon>
    </lineage>
</organism>
<protein>
    <recommendedName>
        <fullName evidence="5">Peptidase S1 domain-containing protein</fullName>
    </recommendedName>
</protein>
<dbReference type="PANTHER" id="PTHR24252">
    <property type="entry name" value="ACROSIN-RELATED"/>
    <property type="match status" value="1"/>
</dbReference>
<keyword evidence="3" id="KW-0720">Serine protease</keyword>
<evidence type="ECO:0000313" key="6">
    <source>
        <dbReference type="EMBL" id="KAJ8714710.1"/>
    </source>
</evidence>
<keyword evidence="3" id="KW-0378">Hydrolase</keyword>
<dbReference type="InterPro" id="IPR001254">
    <property type="entry name" value="Trypsin_dom"/>
</dbReference>
<dbReference type="SUPFAM" id="SSF50494">
    <property type="entry name" value="Trypsin-like serine proteases"/>
    <property type="match status" value="1"/>
</dbReference>
<dbReference type="InterPro" id="IPR043504">
    <property type="entry name" value="Peptidase_S1_PA_chymotrypsin"/>
</dbReference>
<feature type="chain" id="PRO_5042257640" description="Peptidase S1 domain-containing protein" evidence="4">
    <location>
        <begin position="26"/>
        <end position="383"/>
    </location>
</feature>
<keyword evidence="3" id="KW-0645">Protease</keyword>
<dbReference type="PROSITE" id="PS00134">
    <property type="entry name" value="TRYPSIN_HIS"/>
    <property type="match status" value="1"/>
</dbReference>
<evidence type="ECO:0000256" key="1">
    <source>
        <dbReference type="ARBA" id="ARBA00023157"/>
    </source>
</evidence>